<proteinExistence type="predicted"/>
<dbReference type="EMBL" id="VSSQ01003047">
    <property type="protein sequence ID" value="MPM18779.1"/>
    <property type="molecule type" value="Genomic_DNA"/>
</dbReference>
<dbReference type="AlphaFoldDB" id="A0A644XRS1"/>
<name>A0A644XRS1_9ZZZZ</name>
<gene>
    <name evidence="2" type="ORF">SDC9_65195</name>
</gene>
<evidence type="ECO:0000256" key="1">
    <source>
        <dbReference type="SAM" id="MobiDB-lite"/>
    </source>
</evidence>
<reference evidence="2" key="1">
    <citation type="submission" date="2019-08" db="EMBL/GenBank/DDBJ databases">
        <authorList>
            <person name="Kucharzyk K."/>
            <person name="Murdoch R.W."/>
            <person name="Higgins S."/>
            <person name="Loffler F."/>
        </authorList>
    </citation>
    <scope>NUCLEOTIDE SEQUENCE</scope>
</reference>
<protein>
    <submittedName>
        <fullName evidence="2">Uncharacterized protein</fullName>
    </submittedName>
</protein>
<sequence>MNAVALKNFSAALNGAGQGDFVGILEVTADRQPEGEPCCCDAEWLQQPGDVESGGLPLNSGVCGHNDLGNTAFGDAGDKLPHFELIGADAVNGGNQPVEDMIESRELAGPLNGWNVSGPFDDTDDRGVSAGVGADGT</sequence>
<accession>A0A644XRS1</accession>
<comment type="caution">
    <text evidence="2">The sequence shown here is derived from an EMBL/GenBank/DDBJ whole genome shotgun (WGS) entry which is preliminary data.</text>
</comment>
<evidence type="ECO:0000313" key="2">
    <source>
        <dbReference type="EMBL" id="MPM18779.1"/>
    </source>
</evidence>
<feature type="region of interest" description="Disordered" evidence="1">
    <location>
        <begin position="114"/>
        <end position="137"/>
    </location>
</feature>
<organism evidence="2">
    <name type="scientific">bioreactor metagenome</name>
    <dbReference type="NCBI Taxonomy" id="1076179"/>
    <lineage>
        <taxon>unclassified sequences</taxon>
        <taxon>metagenomes</taxon>
        <taxon>ecological metagenomes</taxon>
    </lineage>
</organism>